<dbReference type="PANTHER" id="PTHR14042:SF24">
    <property type="entry name" value="PROTEIN DOPEY-1 HOMOLOG"/>
    <property type="match status" value="1"/>
</dbReference>
<dbReference type="RefSeq" id="XP_022456133.1">
    <property type="nucleotide sequence ID" value="XM_022604579.1"/>
</dbReference>
<evidence type="ECO:0000256" key="5">
    <source>
        <dbReference type="ARBA" id="ARBA00023136"/>
    </source>
</evidence>
<dbReference type="GO" id="GO:0005768">
    <property type="term" value="C:endosome"/>
    <property type="evidence" value="ECO:0007669"/>
    <property type="project" value="TreeGrafter"/>
</dbReference>
<feature type="domain" description="DOP1 N-terminal" evidence="8">
    <location>
        <begin position="17"/>
        <end position="352"/>
    </location>
</feature>
<evidence type="ECO:0000256" key="4">
    <source>
        <dbReference type="ARBA" id="ARBA00023034"/>
    </source>
</evidence>
<sequence length="1796" mass="200830">MSLLPLLKKRDDSQLSSKEKRYSQNVERALVTFESVVEWADYISYLSKLLKALQTNPAPQENHWIPQQFTVSKSLSKCLSPKLPSGVHRKALEVYELIFETLGIQALGANISVWLPGLLPLMSFASITVKPWLIKLFQDFIVKINPEELHVIMKSVLLSLLPGLDDTTSESFSSTMSLIEGFKTNLNDDTHFWQCLFLCIITSPDRRQGALEWCIKKLPSFIPETSADEQTQTEDDIEAEDGSVEKETPESLHSLSPTGVLSLLQLETRSCVLPSTKLMMMAFCKGLGDENVLVQRGFFDLLVTKIELKSPILQILTSTSDQKTLVMSATKTVLRKDMSLNRRLWNWLLGPETEKLEAEGSSLTRSEYFKAYGLTTLSESLLDMINGANSSETPHQQRIEAYRISVALMDRWEIGQLIIPKILTPILQSAKTSVDLSSGPMTDEVLRNAGAFFDGVESINIWSDLLKLSKDREFDILLFVLKNFNVEEEDMVIAHIPMILLMTFLQNEESGDIRWIVYSKALLSVIPQRAFLPIEHAAPEFLEPLDVDSKTKVMSKIEDYYSTAEVFEDRSKPFTGADMGALLLNTVSSLVSSRFQDASLIKGDSTFALCEILSELLGKVPMGEKMYRNDTLIKSALDLENAGFDVPITFGLAVIFNPLVKSCTYTEKTRLLKVLTNFLWLALVDKSCKYPVETVRCIWNMEMSVESHYIEGALSSLFTKDDQPYEVKMRAFSALWTHTATYHGTNQILMRPTFLLLDDLSSEDETKYIQVSDWIINCLGDGSISRIYKMLGTKLLSFPFLVSGSLSRDDDLTRFSYQLETVANLLNVSAGPLTQSIAKELCVLESSVEMKVIDANNWNISTYKSLLIIVVMKFLSLSPPQNSADEFWEPYARCVKLSLKLLGILLNGTEPEFYSIMIQTVEFCSTLNADTSIKDLVEVSYVDAIGSLLQTAASRGSTQPLVAPNATEGSPGFDVYLDFLLLGISNSKSAIVVDAWMRLLSVSLKLHKSVVFSILPEVTGCICSKIEDLFLRFKETCSTTIVTNGEELLDGNLYESFSFLMGGLQQLLIISYDYMKEIDSSSSAGVGSRLTGESGFFGTVMQGVFQVEAPSHRDAVLTRKLTVLNAFKSATVMSYRIWLWADQNSKVTGLQPVNSGSTLNVFKQVSRMGSFTGHYKLPSSSKETTDGFLKFDKSLSYTAGKLKFRTKKLLEMLYRLETLESLETLIEAQNNQFCSLGTPYTIFKIIHVLDGGRPQNTLPHLFNSLITRVNPTAIDVGSRSSLNNDLTERMISAFIVQYAESLGNDTIEDIWPQVTQFLKDVQSNSAIFKHLYPDLLRFVCILGLKLGQTRFGEQKRVRRELTEYFTKMLGVAVYSRFQSDGLSSLLTNPLSFPLSASEEAKTPTPVETGMTAASKLIEGQANSGSQVSLPEGANKQQISQEELCNALFEIIPKIQVLVQDNDKVINSLNSIVAGVAIPVLKGKAVGSIPNYAIALLTVISDASAVNIKGWKSLLYDVLMDTKFFTMSITESAPWNSIMFTWIDGDKERMSDLISRMQPYSGNSTLFGWNDSELTTRGLHLKRVAYLLMVSPVDRYLINVKDIVNRLSDILAGTGGILKPDAFLCLRALILRFTEPHLTTAWPMIYSELQQVFQTVLAKIENLAEGETPNSETDLDILLMASKLLDVLLLLKFEDFQLNEWLFVSETPKDSEKVPTLAIIDRISEIQGVETRTASTENDEPLGKKKPLLLGLKHVKQMTQLQSFFSKLSSFNYESAYSLRVADTEACEHDIFNDLFQ</sequence>
<keyword evidence="5" id="KW-0472">Membrane</keyword>
<dbReference type="GO" id="GO:0005802">
    <property type="term" value="C:trans-Golgi network"/>
    <property type="evidence" value="ECO:0007669"/>
    <property type="project" value="TreeGrafter"/>
</dbReference>
<dbReference type="InterPro" id="IPR056458">
    <property type="entry name" value="TPR_DOP1_M"/>
</dbReference>
<dbReference type="PANTHER" id="PTHR14042">
    <property type="entry name" value="DOPEY-RELATED"/>
    <property type="match status" value="1"/>
</dbReference>
<keyword evidence="4" id="KW-0333">Golgi apparatus</keyword>
<dbReference type="GO" id="GO:0000139">
    <property type="term" value="C:Golgi membrane"/>
    <property type="evidence" value="ECO:0007669"/>
    <property type="project" value="UniProtKB-SubCell"/>
</dbReference>
<dbReference type="GO" id="GO:0006895">
    <property type="term" value="P:Golgi to endosome transport"/>
    <property type="evidence" value="ECO:0007669"/>
    <property type="project" value="InterPro"/>
</dbReference>
<evidence type="ECO:0000256" key="2">
    <source>
        <dbReference type="ARBA" id="ARBA00022448"/>
    </source>
</evidence>
<dbReference type="InterPro" id="IPR040314">
    <property type="entry name" value="DOP1"/>
</dbReference>
<evidence type="ECO:0000256" key="1">
    <source>
        <dbReference type="ARBA" id="ARBA00004395"/>
    </source>
</evidence>
<protein>
    <submittedName>
        <fullName evidence="11">Uncharacterized protein</fullName>
    </submittedName>
</protein>
<keyword evidence="2" id="KW-0813">Transport</keyword>
<proteinExistence type="inferred from homology"/>
<dbReference type="HOGENOM" id="CLU_001197_1_0_1"/>
<dbReference type="GO" id="GO:0015031">
    <property type="term" value="P:protein transport"/>
    <property type="evidence" value="ECO:0007669"/>
    <property type="project" value="UniProtKB-KW"/>
</dbReference>
<dbReference type="Pfam" id="PF24597">
    <property type="entry name" value="TPR_DOP1_M"/>
    <property type="match status" value="1"/>
</dbReference>
<accession>W6MQE7</accession>
<dbReference type="STRING" id="1382522.W6MQE7"/>
<dbReference type="GO" id="GO:0005829">
    <property type="term" value="C:cytosol"/>
    <property type="evidence" value="ECO:0007669"/>
    <property type="project" value="GOC"/>
</dbReference>
<keyword evidence="3" id="KW-0653">Protein transport</keyword>
<reference evidence="11" key="1">
    <citation type="submission" date="2013-12" db="EMBL/GenBank/DDBJ databases">
        <authorList>
            <person name="Genoscope - CEA"/>
        </authorList>
    </citation>
    <scope>NUCLEOTIDE SEQUENCE</scope>
    <source>
        <strain evidence="11">CBS 1993</strain>
    </source>
</reference>
<gene>
    <name evidence="11" type="ORF">KUCA_T00000075001</name>
</gene>
<feature type="compositionally biased region" description="Acidic residues" evidence="7">
    <location>
        <begin position="231"/>
        <end position="242"/>
    </location>
</feature>
<reference evidence="11" key="2">
    <citation type="submission" date="2014-02" db="EMBL/GenBank/DDBJ databases">
        <title>Complete DNA sequence of /Kuraishia capsulata/ illustrates novel genomic features among budding yeasts (/Saccharomycotina/).</title>
        <authorList>
            <person name="Morales L."/>
            <person name="Noel B."/>
            <person name="Porcel B."/>
            <person name="Marcet-Houben M."/>
            <person name="Hullo M-F."/>
            <person name="Sacerdot C."/>
            <person name="Tekaia F."/>
            <person name="Leh-Louis V."/>
            <person name="Despons L."/>
            <person name="Khanna V."/>
            <person name="Aury J-M."/>
            <person name="Barbe V."/>
            <person name="Couloux A."/>
            <person name="Labadie K."/>
            <person name="Pelletier E."/>
            <person name="Souciet J-L."/>
            <person name="Boekhout T."/>
            <person name="Gabaldon T."/>
            <person name="Wincker P."/>
            <person name="Dujon B."/>
        </authorList>
    </citation>
    <scope>NUCLEOTIDE SEQUENCE</scope>
    <source>
        <strain evidence="11">CBS 1993</strain>
    </source>
</reference>
<feature type="domain" description="DOP1-like C-terminal" evidence="10">
    <location>
        <begin position="1294"/>
        <end position="1777"/>
    </location>
</feature>
<organism evidence="11 12">
    <name type="scientific">Kuraishia capsulata CBS 1993</name>
    <dbReference type="NCBI Taxonomy" id="1382522"/>
    <lineage>
        <taxon>Eukaryota</taxon>
        <taxon>Fungi</taxon>
        <taxon>Dikarya</taxon>
        <taxon>Ascomycota</taxon>
        <taxon>Saccharomycotina</taxon>
        <taxon>Pichiomycetes</taxon>
        <taxon>Pichiales</taxon>
        <taxon>Pichiaceae</taxon>
        <taxon>Kuraishia</taxon>
    </lineage>
</organism>
<feature type="domain" description="DOP1-like middle TPR" evidence="9">
    <location>
        <begin position="368"/>
        <end position="561"/>
    </location>
</feature>
<comment type="subcellular location">
    <subcellularLocation>
        <location evidence="1">Golgi apparatus membrane</location>
        <topology evidence="1">Peripheral membrane protein</topology>
    </subcellularLocation>
</comment>
<evidence type="ECO:0000259" key="9">
    <source>
        <dbReference type="Pfam" id="PF24597"/>
    </source>
</evidence>
<evidence type="ECO:0000313" key="12">
    <source>
        <dbReference type="Proteomes" id="UP000019384"/>
    </source>
</evidence>
<evidence type="ECO:0000259" key="10">
    <source>
        <dbReference type="Pfam" id="PF24598"/>
    </source>
</evidence>
<dbReference type="EMBL" id="HG793125">
    <property type="protein sequence ID" value="CDK24115.1"/>
    <property type="molecule type" value="Genomic_DNA"/>
</dbReference>
<name>W6MQE7_9ASCO</name>
<comment type="similarity">
    <text evidence="6">Belongs to the DOP1 family.</text>
</comment>
<evidence type="ECO:0000256" key="7">
    <source>
        <dbReference type="SAM" id="MobiDB-lite"/>
    </source>
</evidence>
<evidence type="ECO:0000259" key="8">
    <source>
        <dbReference type="Pfam" id="PF04118"/>
    </source>
</evidence>
<dbReference type="OrthoDB" id="297643at2759"/>
<dbReference type="InterPro" id="IPR007249">
    <property type="entry name" value="DOP1_N"/>
</dbReference>
<keyword evidence="12" id="KW-1185">Reference proteome</keyword>
<dbReference type="Pfam" id="PF04118">
    <property type="entry name" value="Dopey_N"/>
    <property type="match status" value="1"/>
</dbReference>
<dbReference type="Pfam" id="PF24598">
    <property type="entry name" value="DOP1_C"/>
    <property type="match status" value="1"/>
</dbReference>
<evidence type="ECO:0000256" key="3">
    <source>
        <dbReference type="ARBA" id="ARBA00022927"/>
    </source>
</evidence>
<feature type="region of interest" description="Disordered" evidence="7">
    <location>
        <begin position="225"/>
        <end position="254"/>
    </location>
</feature>
<dbReference type="InterPro" id="IPR056457">
    <property type="entry name" value="DOP1_C"/>
</dbReference>
<dbReference type="GeneID" id="34517521"/>
<evidence type="ECO:0000256" key="6">
    <source>
        <dbReference type="ARBA" id="ARBA00046326"/>
    </source>
</evidence>
<evidence type="ECO:0000313" key="11">
    <source>
        <dbReference type="EMBL" id="CDK24115.1"/>
    </source>
</evidence>
<dbReference type="Proteomes" id="UP000019384">
    <property type="component" value="Unassembled WGS sequence"/>
</dbReference>